<evidence type="ECO:0000313" key="7">
    <source>
        <dbReference type="Proteomes" id="UP000186309"/>
    </source>
</evidence>
<proteinExistence type="predicted"/>
<keyword evidence="3" id="KW-0238">DNA-binding</keyword>
<dbReference type="AlphaFoldDB" id="A0A1U7CPP1"/>
<dbReference type="Proteomes" id="UP000186309">
    <property type="component" value="Chromosome"/>
</dbReference>
<dbReference type="OrthoDB" id="265552at2"/>
<dbReference type="PANTHER" id="PTHR43133:SF8">
    <property type="entry name" value="RNA POLYMERASE SIGMA FACTOR HI_1459-RELATED"/>
    <property type="match status" value="1"/>
</dbReference>
<evidence type="ECO:0000259" key="5">
    <source>
        <dbReference type="Pfam" id="PF07638"/>
    </source>
</evidence>
<dbReference type="KEGG" id="pbor:BSF38_02396"/>
<keyword evidence="4" id="KW-0804">Transcription</keyword>
<evidence type="ECO:0000256" key="4">
    <source>
        <dbReference type="ARBA" id="ARBA00023163"/>
    </source>
</evidence>
<dbReference type="PANTHER" id="PTHR43133">
    <property type="entry name" value="RNA POLYMERASE ECF-TYPE SIGMA FACTO"/>
    <property type="match status" value="1"/>
</dbReference>
<keyword evidence="7" id="KW-1185">Reference proteome</keyword>
<sequence>MMTLSDREIGDDLTRALEKAQEGDETAWETLFRECYPKVRRVVRRKLDRSMRSLYDSTDFASDVMKSLAANLNQLNFPTVEHLIAFLIHVAEQKVIDEHRRRHTLKRDVTRERPMFGVEADAAPVQIASDEPTASQLAQANETEELLLDRQSETEKAIIRLRREGHDNGAIADQTGWNIRKVQRFLKDLHDSVIGSGS</sequence>
<dbReference type="GO" id="GO:0006352">
    <property type="term" value="P:DNA-templated transcription initiation"/>
    <property type="evidence" value="ECO:0007669"/>
    <property type="project" value="InterPro"/>
</dbReference>
<dbReference type="Pfam" id="PF07638">
    <property type="entry name" value="Sigma70_ECF"/>
    <property type="match status" value="1"/>
</dbReference>
<keyword evidence="2" id="KW-0731">Sigma factor</keyword>
<reference evidence="7" key="1">
    <citation type="submission" date="2016-12" db="EMBL/GenBank/DDBJ databases">
        <title>Comparative genomics of four Isosphaeraceae planctomycetes: a common pool of plasmids and glycoside hydrolase genes.</title>
        <authorList>
            <person name="Ivanova A."/>
        </authorList>
    </citation>
    <scope>NUCLEOTIDE SEQUENCE [LARGE SCALE GENOMIC DNA]</scope>
    <source>
        <strain evidence="7">PX4</strain>
    </source>
</reference>
<dbReference type="EMBL" id="CP019082">
    <property type="protein sequence ID" value="APW60904.1"/>
    <property type="molecule type" value="Genomic_DNA"/>
</dbReference>
<gene>
    <name evidence="6" type="ORF">BSF38_02396</name>
</gene>
<dbReference type="GO" id="GO:0003677">
    <property type="term" value="F:DNA binding"/>
    <property type="evidence" value="ECO:0007669"/>
    <property type="project" value="UniProtKB-KW"/>
</dbReference>
<dbReference type="RefSeq" id="WP_076345857.1">
    <property type="nucleotide sequence ID" value="NZ_CP019082.1"/>
</dbReference>
<organism evidence="6 7">
    <name type="scientific">Paludisphaera borealis</name>
    <dbReference type="NCBI Taxonomy" id="1387353"/>
    <lineage>
        <taxon>Bacteria</taxon>
        <taxon>Pseudomonadati</taxon>
        <taxon>Planctomycetota</taxon>
        <taxon>Planctomycetia</taxon>
        <taxon>Isosphaerales</taxon>
        <taxon>Isosphaeraceae</taxon>
        <taxon>Paludisphaera</taxon>
    </lineage>
</organism>
<dbReference type="STRING" id="1387353.BSF38_02396"/>
<evidence type="ECO:0000256" key="2">
    <source>
        <dbReference type="ARBA" id="ARBA00023082"/>
    </source>
</evidence>
<dbReference type="InterPro" id="IPR039425">
    <property type="entry name" value="RNA_pol_sigma-70-like"/>
</dbReference>
<protein>
    <recommendedName>
        <fullName evidence="5">RNA polymerase sigma-70 ECF-like HTH domain-containing protein</fullName>
    </recommendedName>
</protein>
<dbReference type="GO" id="GO:0016987">
    <property type="term" value="F:sigma factor activity"/>
    <property type="evidence" value="ECO:0007669"/>
    <property type="project" value="UniProtKB-KW"/>
</dbReference>
<dbReference type="Gene3D" id="1.10.1740.10">
    <property type="match status" value="1"/>
</dbReference>
<dbReference type="InterPro" id="IPR053812">
    <property type="entry name" value="HTH_Sigma70_ECF-like"/>
</dbReference>
<keyword evidence="1" id="KW-0805">Transcription regulation</keyword>
<feature type="domain" description="RNA polymerase sigma-70 ECF-like HTH" evidence="5">
    <location>
        <begin position="12"/>
        <end position="185"/>
    </location>
</feature>
<accession>A0A1U7CPP1</accession>
<evidence type="ECO:0000256" key="1">
    <source>
        <dbReference type="ARBA" id="ARBA00023015"/>
    </source>
</evidence>
<dbReference type="InterPro" id="IPR013325">
    <property type="entry name" value="RNA_pol_sigma_r2"/>
</dbReference>
<evidence type="ECO:0000313" key="6">
    <source>
        <dbReference type="EMBL" id="APW60904.1"/>
    </source>
</evidence>
<dbReference type="SUPFAM" id="SSF88946">
    <property type="entry name" value="Sigma2 domain of RNA polymerase sigma factors"/>
    <property type="match status" value="1"/>
</dbReference>
<name>A0A1U7CPP1_9BACT</name>
<evidence type="ECO:0000256" key="3">
    <source>
        <dbReference type="ARBA" id="ARBA00023125"/>
    </source>
</evidence>